<dbReference type="Proteomes" id="UP000018958">
    <property type="component" value="Unassembled WGS sequence"/>
</dbReference>
<evidence type="ECO:0000256" key="1">
    <source>
        <dbReference type="SAM" id="Coils"/>
    </source>
</evidence>
<dbReference type="EMBL" id="ANIX01000630">
    <property type="protein sequence ID" value="ETP24056.1"/>
    <property type="molecule type" value="Genomic_DNA"/>
</dbReference>
<gene>
    <name evidence="2" type="ORF">F441_02895</name>
</gene>
<organism evidence="2 3">
    <name type="scientific">Phytophthora nicotianae CJ01A1</name>
    <dbReference type="NCBI Taxonomy" id="1317063"/>
    <lineage>
        <taxon>Eukaryota</taxon>
        <taxon>Sar</taxon>
        <taxon>Stramenopiles</taxon>
        <taxon>Oomycota</taxon>
        <taxon>Peronosporomycetes</taxon>
        <taxon>Peronosporales</taxon>
        <taxon>Peronosporaceae</taxon>
        <taxon>Phytophthora</taxon>
    </lineage>
</organism>
<reference evidence="2 3" key="1">
    <citation type="submission" date="2013-11" db="EMBL/GenBank/DDBJ databases">
        <title>The Genome Sequence of Phytophthora parasitica CJ01A1.</title>
        <authorList>
            <consortium name="The Broad Institute Genomics Platform"/>
            <person name="Russ C."/>
            <person name="Tyler B."/>
            <person name="Panabieres F."/>
            <person name="Shan W."/>
            <person name="Tripathy S."/>
            <person name="Grunwald N."/>
            <person name="Machado M."/>
            <person name="Johnson C.S."/>
            <person name="Walker B."/>
            <person name="Young S.K."/>
            <person name="Zeng Q."/>
            <person name="Gargeya S."/>
            <person name="Fitzgerald M."/>
            <person name="Haas B."/>
            <person name="Abouelleil A."/>
            <person name="Allen A.W."/>
            <person name="Alvarado L."/>
            <person name="Arachchi H.M."/>
            <person name="Berlin A.M."/>
            <person name="Chapman S.B."/>
            <person name="Gainer-Dewar J."/>
            <person name="Goldberg J."/>
            <person name="Griggs A."/>
            <person name="Gujja S."/>
            <person name="Hansen M."/>
            <person name="Howarth C."/>
            <person name="Imamovic A."/>
            <person name="Ireland A."/>
            <person name="Larimer J."/>
            <person name="McCowan C."/>
            <person name="Murphy C."/>
            <person name="Pearson M."/>
            <person name="Poon T.W."/>
            <person name="Priest M."/>
            <person name="Roberts A."/>
            <person name="Saif S."/>
            <person name="Shea T."/>
            <person name="Sisk P."/>
            <person name="Sykes S."/>
            <person name="Wortman J."/>
            <person name="Nusbaum C."/>
            <person name="Birren B."/>
        </authorList>
    </citation>
    <scope>NUCLEOTIDE SEQUENCE [LARGE SCALE GENOMIC DNA]</scope>
    <source>
        <strain evidence="2 3">CJ01A1</strain>
    </source>
</reference>
<dbReference type="AlphaFoldDB" id="W2XN05"/>
<evidence type="ECO:0000313" key="3">
    <source>
        <dbReference type="Proteomes" id="UP000018958"/>
    </source>
</evidence>
<comment type="caution">
    <text evidence="2">The sequence shown here is derived from an EMBL/GenBank/DDBJ whole genome shotgun (WGS) entry which is preliminary data.</text>
</comment>
<keyword evidence="1" id="KW-0175">Coiled coil</keyword>
<protein>
    <submittedName>
        <fullName evidence="2">Uncharacterized protein</fullName>
    </submittedName>
</protein>
<feature type="coiled-coil region" evidence="1">
    <location>
        <begin position="8"/>
        <end position="42"/>
    </location>
</feature>
<proteinExistence type="predicted"/>
<sequence>MPYSTELQRQKRAELRELRVQAEELEDQLAELQIIRQQLDVGLLHKRKPRSEIPLFQHNFCEEITEELANEVNNLYHETSAVLPAQVLQWDFLFKRLKSYCGSPSTTTTRKNTVNAVGYVDKKTSGPLDITSVWSLREGP</sequence>
<accession>W2XN05</accession>
<evidence type="ECO:0000313" key="2">
    <source>
        <dbReference type="EMBL" id="ETP24056.1"/>
    </source>
</evidence>
<name>W2XN05_PHYNI</name>